<evidence type="ECO:0000313" key="2">
    <source>
        <dbReference type="Proteomes" id="UP000580568"/>
    </source>
</evidence>
<keyword evidence="2" id="KW-1185">Reference proteome</keyword>
<dbReference type="EMBL" id="BLZR01000001">
    <property type="protein sequence ID" value="GFP74151.1"/>
    <property type="molecule type" value="Genomic_DNA"/>
</dbReference>
<gene>
    <name evidence="1" type="ORF">bsdtw1_00196</name>
</gene>
<name>A0A6V8SBB7_9CLOT</name>
<reference evidence="1 2" key="1">
    <citation type="submission" date="2020-07" db="EMBL/GenBank/DDBJ databases">
        <title>A new beta-1,3-glucan-decomposing anaerobic bacterium isolated from anoxic soil subjected to biological soil disinfestation.</title>
        <authorList>
            <person name="Ueki A."/>
            <person name="Tonouchi A."/>
        </authorList>
    </citation>
    <scope>NUCLEOTIDE SEQUENCE [LARGE SCALE GENOMIC DNA]</scope>
    <source>
        <strain evidence="1 2">TW1</strain>
    </source>
</reference>
<dbReference type="AlphaFoldDB" id="A0A6V8SBB7"/>
<sequence>MRPQKRVTIKNTRFTLCNDSQLILNVIHNRLVFNVYDLDKISILSSEVIATIISVVIAVNFHNLPKIMFDKNEINYISLCILIYRVRDSF</sequence>
<evidence type="ECO:0000313" key="1">
    <source>
        <dbReference type="EMBL" id="GFP74151.1"/>
    </source>
</evidence>
<organism evidence="1 2">
    <name type="scientific">Clostridium fungisolvens</name>
    <dbReference type="NCBI Taxonomy" id="1604897"/>
    <lineage>
        <taxon>Bacteria</taxon>
        <taxon>Bacillati</taxon>
        <taxon>Bacillota</taxon>
        <taxon>Clostridia</taxon>
        <taxon>Eubacteriales</taxon>
        <taxon>Clostridiaceae</taxon>
        <taxon>Clostridium</taxon>
    </lineage>
</organism>
<protein>
    <submittedName>
        <fullName evidence="1">Uncharacterized protein</fullName>
    </submittedName>
</protein>
<dbReference type="Proteomes" id="UP000580568">
    <property type="component" value="Unassembled WGS sequence"/>
</dbReference>
<proteinExistence type="predicted"/>
<comment type="caution">
    <text evidence="1">The sequence shown here is derived from an EMBL/GenBank/DDBJ whole genome shotgun (WGS) entry which is preliminary data.</text>
</comment>
<accession>A0A6V8SBB7</accession>